<organism evidence="1 2">
    <name type="scientific">Enterococcus thailandicus</name>
    <dbReference type="NCBI Taxonomy" id="417368"/>
    <lineage>
        <taxon>Bacteria</taxon>
        <taxon>Bacillati</taxon>
        <taxon>Bacillota</taxon>
        <taxon>Bacilli</taxon>
        <taxon>Lactobacillales</taxon>
        <taxon>Enterococcaceae</taxon>
        <taxon>Enterococcus</taxon>
    </lineage>
</organism>
<dbReference type="AlphaFoldDB" id="A0A510WG85"/>
<reference evidence="1 2" key="1">
    <citation type="submission" date="2019-07" db="EMBL/GenBank/DDBJ databases">
        <title>Whole genome shotgun sequence of Enterococcus thailandicus NBRC 101867.</title>
        <authorList>
            <person name="Hosoyama A."/>
            <person name="Uohara A."/>
            <person name="Ohji S."/>
            <person name="Ichikawa N."/>
        </authorList>
    </citation>
    <scope>NUCLEOTIDE SEQUENCE [LARGE SCALE GENOMIC DNA]</scope>
    <source>
        <strain evidence="1 2">NBRC 101867</strain>
    </source>
</reference>
<dbReference type="Proteomes" id="UP000321361">
    <property type="component" value="Unassembled WGS sequence"/>
</dbReference>
<evidence type="ECO:0000313" key="1">
    <source>
        <dbReference type="EMBL" id="GEK38172.1"/>
    </source>
</evidence>
<gene>
    <name evidence="1" type="ORF">ETH01_24590</name>
</gene>
<dbReference type="OrthoDB" id="9792137at2"/>
<accession>A0A510WG85</accession>
<protein>
    <submittedName>
        <fullName evidence="1">Uncharacterized protein</fullName>
    </submittedName>
</protein>
<dbReference type="RefSeq" id="WP_071868266.1">
    <property type="nucleotide sequence ID" value="NZ_BJUG01000018.1"/>
</dbReference>
<name>A0A510WG85_ENTTH</name>
<comment type="caution">
    <text evidence="1">The sequence shown here is derived from an EMBL/GenBank/DDBJ whole genome shotgun (WGS) entry which is preliminary data.</text>
</comment>
<proteinExistence type="predicted"/>
<dbReference type="EMBL" id="BJUG01000018">
    <property type="protein sequence ID" value="GEK38172.1"/>
    <property type="molecule type" value="Genomic_DNA"/>
</dbReference>
<sequence>MKEFSQLAIEKKRMELFCDKREWHLMSVKVNEKNKSQFIAECLDETGMSVFILIGTKGNFWKWTGPKKWEPIKF</sequence>
<evidence type="ECO:0000313" key="2">
    <source>
        <dbReference type="Proteomes" id="UP000321361"/>
    </source>
</evidence>